<dbReference type="InterPro" id="IPR025351">
    <property type="entry name" value="Pvc16_N"/>
</dbReference>
<dbReference type="AlphaFoldDB" id="A0A839F788"/>
<keyword evidence="3" id="KW-1185">Reference proteome</keyword>
<name>A0A839F788_9GAMM</name>
<proteinExistence type="predicted"/>
<comment type="caution">
    <text evidence="2">The sequence shown here is derived from an EMBL/GenBank/DDBJ whole genome shotgun (WGS) entry which is preliminary data.</text>
</comment>
<dbReference type="RefSeq" id="WP_182532988.1">
    <property type="nucleotide sequence ID" value="NZ_JACGXL010000009.1"/>
</dbReference>
<feature type="domain" description="Pvc16 N-terminal" evidence="1">
    <location>
        <begin position="9"/>
        <end position="209"/>
    </location>
</feature>
<organism evidence="2 3">
    <name type="scientific">Dokdonella fugitiva</name>
    <dbReference type="NCBI Taxonomy" id="328517"/>
    <lineage>
        <taxon>Bacteria</taxon>
        <taxon>Pseudomonadati</taxon>
        <taxon>Pseudomonadota</taxon>
        <taxon>Gammaproteobacteria</taxon>
        <taxon>Lysobacterales</taxon>
        <taxon>Rhodanobacteraceae</taxon>
        <taxon>Dokdonella</taxon>
    </lineage>
</organism>
<dbReference type="Proteomes" id="UP000550401">
    <property type="component" value="Unassembled WGS sequence"/>
</dbReference>
<sequence>MSSPLAIATVTATLLDLLNDGLVNNDLSAVGSYKVSAMPPDRVSTGAQEPNQINLFLYRVSPNSGWSNVGLPSHAANGDRLANPPLALDLHYLMTAYGQQDLAAEVLLGYAMELLHDMRVLPRGAIRKALSPDNPVTQALALTDAQGRSAADLAEQIEQIKLAPNYLGSEELSKLWTAMQARYRPSMAYTVSVVLIQGVKATRDALPVLRRGPEDRGAQASTGIKPPPPSMPTLLTLVIRDAANRRRTAAELADTLVLDGVNLAGDTVTAQFRHALLAAPIERPLDAGATASSVRVTLPDPAVDATAATDWPAGNYTITLRIQRAGKPDRYTDALPFALAPRLQPPLPIAAARAADGSLALALDVLPQVWPGQRAYLLLGGDGYAAPAPAAKTGTLSFAIPHVEPTETPLPLRVQVDGVDSVLVTDVDASPPAFDPDRSITIT</sequence>
<evidence type="ECO:0000313" key="3">
    <source>
        <dbReference type="Proteomes" id="UP000550401"/>
    </source>
</evidence>
<evidence type="ECO:0000259" key="1">
    <source>
        <dbReference type="Pfam" id="PF14065"/>
    </source>
</evidence>
<reference evidence="2 3" key="1">
    <citation type="submission" date="2020-07" db="EMBL/GenBank/DDBJ databases">
        <title>Genomic Encyclopedia of Type Strains, Phase IV (KMG-V): Genome sequencing to study the core and pangenomes of soil and plant-associated prokaryotes.</title>
        <authorList>
            <person name="Whitman W."/>
        </authorList>
    </citation>
    <scope>NUCLEOTIDE SEQUENCE [LARGE SCALE GENOMIC DNA]</scope>
    <source>
        <strain evidence="2 3">RH2WT43</strain>
    </source>
</reference>
<protein>
    <recommendedName>
        <fullName evidence="1">Pvc16 N-terminal domain-containing protein</fullName>
    </recommendedName>
</protein>
<evidence type="ECO:0000313" key="2">
    <source>
        <dbReference type="EMBL" id="MBA8889952.1"/>
    </source>
</evidence>
<gene>
    <name evidence="2" type="ORF">FHW12_004199</name>
</gene>
<accession>A0A839F788</accession>
<dbReference type="EMBL" id="JACGXL010000009">
    <property type="protein sequence ID" value="MBA8889952.1"/>
    <property type="molecule type" value="Genomic_DNA"/>
</dbReference>
<dbReference type="Pfam" id="PF14065">
    <property type="entry name" value="Pvc16_N"/>
    <property type="match status" value="1"/>
</dbReference>